<evidence type="ECO:0000313" key="1">
    <source>
        <dbReference type="EMBL" id="KAF6233371.1"/>
    </source>
</evidence>
<proteinExistence type="predicted"/>
<dbReference type="SUPFAM" id="SSF103473">
    <property type="entry name" value="MFS general substrate transporter"/>
    <property type="match status" value="1"/>
</dbReference>
<keyword evidence="2" id="KW-1185">Reference proteome</keyword>
<dbReference type="Proteomes" id="UP000578531">
    <property type="component" value="Unassembled WGS sequence"/>
</dbReference>
<dbReference type="GeneID" id="59289959"/>
<reference evidence="1 2" key="1">
    <citation type="journal article" date="2020" name="Genomics">
        <title>Complete, high-quality genomes from long-read metagenomic sequencing of two wolf lichen thalli reveals enigmatic genome architecture.</title>
        <authorList>
            <person name="McKenzie S.K."/>
            <person name="Walston R.F."/>
            <person name="Allen J.L."/>
        </authorList>
    </citation>
    <scope>NUCLEOTIDE SEQUENCE [LARGE SCALE GENOMIC DNA]</scope>
    <source>
        <strain evidence="1">WasteWater2</strain>
    </source>
</reference>
<name>A0A8H6L2R3_9LECA</name>
<dbReference type="Gene3D" id="1.20.1250.20">
    <property type="entry name" value="MFS general substrate transporter like domains"/>
    <property type="match status" value="1"/>
</dbReference>
<comment type="caution">
    <text evidence="1">The sequence shown here is derived from an EMBL/GenBank/DDBJ whole genome shotgun (WGS) entry which is preliminary data.</text>
</comment>
<organism evidence="1 2">
    <name type="scientific">Letharia columbiana</name>
    <dbReference type="NCBI Taxonomy" id="112416"/>
    <lineage>
        <taxon>Eukaryota</taxon>
        <taxon>Fungi</taxon>
        <taxon>Dikarya</taxon>
        <taxon>Ascomycota</taxon>
        <taxon>Pezizomycotina</taxon>
        <taxon>Lecanoromycetes</taxon>
        <taxon>OSLEUM clade</taxon>
        <taxon>Lecanoromycetidae</taxon>
        <taxon>Lecanorales</taxon>
        <taxon>Lecanorineae</taxon>
        <taxon>Parmeliaceae</taxon>
        <taxon>Letharia</taxon>
    </lineage>
</organism>
<protein>
    <submittedName>
        <fullName evidence="1">Uncharacterized protein</fullName>
    </submittedName>
</protein>
<sequence>MLSPSSLKATVKASLQPSMSAPIYINLMGLSAGNASVVTPQTKLKVIVAVYRFGSSWGGFLARRFANKISRVHGLQLGCLWCTLGPLLHTSAQNGKWQICARVITDINVPHSNCIAPT</sequence>
<accession>A0A8H6L2R3</accession>
<dbReference type="EMBL" id="JACCJC010000038">
    <property type="protein sequence ID" value="KAF6233371.1"/>
    <property type="molecule type" value="Genomic_DNA"/>
</dbReference>
<dbReference type="RefSeq" id="XP_037162789.1">
    <property type="nucleotide sequence ID" value="XM_037310203.1"/>
</dbReference>
<dbReference type="InterPro" id="IPR036259">
    <property type="entry name" value="MFS_trans_sf"/>
</dbReference>
<gene>
    <name evidence="1" type="ORF">HO173_008303</name>
</gene>
<evidence type="ECO:0000313" key="2">
    <source>
        <dbReference type="Proteomes" id="UP000578531"/>
    </source>
</evidence>
<dbReference type="AlphaFoldDB" id="A0A8H6L2R3"/>